<feature type="region of interest" description="Disordered" evidence="1">
    <location>
        <begin position="184"/>
        <end position="203"/>
    </location>
</feature>
<evidence type="ECO:0000256" key="1">
    <source>
        <dbReference type="SAM" id="MobiDB-lite"/>
    </source>
</evidence>
<gene>
    <name evidence="2" type="ORF">EGYM00392_LOCUS45504</name>
</gene>
<name>A0A7S1J6L3_9EUGL</name>
<sequence length="294" mass="31331">MPGRMLSVSASARIYPGSGPPGLTRCIRLCPGVNDGVDRELDTIDSSEWLPATAFNLPSTHPALSGCIQKTGRAPPTVSYLRPEMRCAAPFWVLPPLRTQVWIHPPALCMDAGSFLLRRRPVGWAGSRGAPRALEVTGQGPASTARVLDQVMGIRRQDASASLQPTLRPRGSVPTARRLRNIPATGPLDCQMRPRHPTTPSAGCRSPTFLPQPARPSCQSCSVVGGSAERMSGVPSLESQPLGQCRLTLTPLNSAVAMQSVSARGETLFLWHMTGVVTPEQWCTHSPSTSAGGC</sequence>
<dbReference type="EMBL" id="HBGA01123299">
    <property type="protein sequence ID" value="CAD9034353.1"/>
    <property type="molecule type" value="Transcribed_RNA"/>
</dbReference>
<accession>A0A7S1J6L3</accession>
<protein>
    <submittedName>
        <fullName evidence="2">Uncharacterized protein</fullName>
    </submittedName>
</protein>
<evidence type="ECO:0000313" key="2">
    <source>
        <dbReference type="EMBL" id="CAD9034353.1"/>
    </source>
</evidence>
<proteinExistence type="predicted"/>
<dbReference type="AlphaFoldDB" id="A0A7S1J6L3"/>
<reference evidence="2" key="1">
    <citation type="submission" date="2021-01" db="EMBL/GenBank/DDBJ databases">
        <authorList>
            <person name="Corre E."/>
            <person name="Pelletier E."/>
            <person name="Niang G."/>
            <person name="Scheremetjew M."/>
            <person name="Finn R."/>
            <person name="Kale V."/>
            <person name="Holt S."/>
            <person name="Cochrane G."/>
            <person name="Meng A."/>
            <person name="Brown T."/>
            <person name="Cohen L."/>
        </authorList>
    </citation>
    <scope>NUCLEOTIDE SEQUENCE</scope>
    <source>
        <strain evidence="2">NIES-381</strain>
    </source>
</reference>
<organism evidence="2">
    <name type="scientific">Eutreptiella gymnastica</name>
    <dbReference type="NCBI Taxonomy" id="73025"/>
    <lineage>
        <taxon>Eukaryota</taxon>
        <taxon>Discoba</taxon>
        <taxon>Euglenozoa</taxon>
        <taxon>Euglenida</taxon>
        <taxon>Spirocuta</taxon>
        <taxon>Euglenophyceae</taxon>
        <taxon>Eutreptiales</taxon>
        <taxon>Eutreptiaceae</taxon>
        <taxon>Eutreptiella</taxon>
    </lineage>
</organism>